<evidence type="ECO:0000256" key="3">
    <source>
        <dbReference type="ARBA" id="ARBA00023136"/>
    </source>
</evidence>
<dbReference type="GO" id="GO:0006031">
    <property type="term" value="P:chitin biosynthetic process"/>
    <property type="evidence" value="ECO:0007669"/>
    <property type="project" value="TreeGrafter"/>
</dbReference>
<evidence type="ECO:0000256" key="1">
    <source>
        <dbReference type="ARBA" id="ARBA00004141"/>
    </source>
</evidence>
<feature type="transmembrane region" description="Helical" evidence="5">
    <location>
        <begin position="557"/>
        <end position="578"/>
    </location>
</feature>
<dbReference type="Proteomes" id="UP001374579">
    <property type="component" value="Unassembled WGS sequence"/>
</dbReference>
<evidence type="ECO:0000256" key="2">
    <source>
        <dbReference type="ARBA" id="ARBA00022692"/>
    </source>
</evidence>
<keyword evidence="5" id="KW-1133">Transmembrane helix</keyword>
<comment type="subcellular location">
    <subcellularLocation>
        <location evidence="1">Membrane</location>
        <topology evidence="1">Multi-pass membrane protein</topology>
    </subcellularLocation>
</comment>
<gene>
    <name evidence="6" type="ORF">V1264_002461</name>
</gene>
<dbReference type="PANTHER" id="PTHR22914">
    <property type="entry name" value="CHITIN SYNTHASE"/>
    <property type="match status" value="1"/>
</dbReference>
<keyword evidence="2 5" id="KW-0812">Transmembrane</keyword>
<dbReference type="PANTHER" id="PTHR22914:SF42">
    <property type="entry name" value="CHITIN SYNTHASE"/>
    <property type="match status" value="1"/>
</dbReference>
<feature type="transmembrane region" description="Helical" evidence="5">
    <location>
        <begin position="205"/>
        <end position="224"/>
    </location>
</feature>
<feature type="transmembrane region" description="Helical" evidence="5">
    <location>
        <begin position="505"/>
        <end position="523"/>
    </location>
</feature>
<dbReference type="Pfam" id="PF03142">
    <property type="entry name" value="Chitin_synth_2"/>
    <property type="match status" value="1"/>
</dbReference>
<organism evidence="6 7">
    <name type="scientific">Littorina saxatilis</name>
    <dbReference type="NCBI Taxonomy" id="31220"/>
    <lineage>
        <taxon>Eukaryota</taxon>
        <taxon>Metazoa</taxon>
        <taxon>Spiralia</taxon>
        <taxon>Lophotrochozoa</taxon>
        <taxon>Mollusca</taxon>
        <taxon>Gastropoda</taxon>
        <taxon>Caenogastropoda</taxon>
        <taxon>Littorinimorpha</taxon>
        <taxon>Littorinoidea</taxon>
        <taxon>Littorinidae</taxon>
        <taxon>Littorina</taxon>
    </lineage>
</organism>
<proteinExistence type="predicted"/>
<feature type="region of interest" description="Disordered" evidence="4">
    <location>
        <begin position="662"/>
        <end position="695"/>
    </location>
</feature>
<dbReference type="EMBL" id="JBAMIC010000001">
    <property type="protein sequence ID" value="KAK7116851.1"/>
    <property type="molecule type" value="Genomic_DNA"/>
</dbReference>
<feature type="compositionally biased region" description="Basic and acidic residues" evidence="4">
    <location>
        <begin position="336"/>
        <end position="359"/>
    </location>
</feature>
<name>A0AAN9GQX8_9CAEN</name>
<feature type="compositionally biased region" description="Polar residues" evidence="4">
    <location>
        <begin position="377"/>
        <end position="389"/>
    </location>
</feature>
<dbReference type="AlphaFoldDB" id="A0AAN9GQX8"/>
<evidence type="ECO:0000313" key="6">
    <source>
        <dbReference type="EMBL" id="KAK7116851.1"/>
    </source>
</evidence>
<dbReference type="GO" id="GO:0071944">
    <property type="term" value="C:cell periphery"/>
    <property type="evidence" value="ECO:0007669"/>
    <property type="project" value="TreeGrafter"/>
</dbReference>
<feature type="region of interest" description="Disordered" evidence="4">
    <location>
        <begin position="320"/>
        <end position="453"/>
    </location>
</feature>
<accession>A0AAN9GQX8</accession>
<dbReference type="GO" id="GO:0016020">
    <property type="term" value="C:membrane"/>
    <property type="evidence" value="ECO:0007669"/>
    <property type="project" value="UniProtKB-SubCell"/>
</dbReference>
<reference evidence="6 7" key="1">
    <citation type="submission" date="2024-02" db="EMBL/GenBank/DDBJ databases">
        <title>Chromosome-scale genome assembly of the rough periwinkle Littorina saxatilis.</title>
        <authorList>
            <person name="De Jode A."/>
            <person name="Faria R."/>
            <person name="Formenti G."/>
            <person name="Sims Y."/>
            <person name="Smith T.P."/>
            <person name="Tracey A."/>
            <person name="Wood J.M.D."/>
            <person name="Zagrodzka Z.B."/>
            <person name="Johannesson K."/>
            <person name="Butlin R.K."/>
            <person name="Leder E.H."/>
        </authorList>
    </citation>
    <scope>NUCLEOTIDE SEQUENCE [LARGE SCALE GENOMIC DNA]</scope>
    <source>
        <strain evidence="6">Snail1</strain>
        <tissue evidence="6">Muscle</tissue>
    </source>
</reference>
<keyword evidence="3 5" id="KW-0472">Membrane</keyword>
<feature type="transmembrane region" description="Helical" evidence="5">
    <location>
        <begin position="149"/>
        <end position="170"/>
    </location>
</feature>
<feature type="region of interest" description="Disordered" evidence="4">
    <location>
        <begin position="739"/>
        <end position="759"/>
    </location>
</feature>
<evidence type="ECO:0000313" key="7">
    <source>
        <dbReference type="Proteomes" id="UP001374579"/>
    </source>
</evidence>
<evidence type="ECO:0000256" key="5">
    <source>
        <dbReference type="SAM" id="Phobius"/>
    </source>
</evidence>
<protein>
    <recommendedName>
        <fullName evidence="8">Chitin synthase</fullName>
    </recommendedName>
</protein>
<dbReference type="GO" id="GO:0004100">
    <property type="term" value="F:chitin synthase activity"/>
    <property type="evidence" value="ECO:0007669"/>
    <property type="project" value="InterPro"/>
</dbReference>
<feature type="compositionally biased region" description="Basic and acidic residues" evidence="4">
    <location>
        <begin position="367"/>
        <end position="376"/>
    </location>
</feature>
<feature type="transmembrane region" description="Helical" evidence="5">
    <location>
        <begin position="177"/>
        <end position="193"/>
    </location>
</feature>
<keyword evidence="7" id="KW-1185">Reference proteome</keyword>
<feature type="transmembrane region" description="Helical" evidence="5">
    <location>
        <begin position="82"/>
        <end position="104"/>
    </location>
</feature>
<dbReference type="InterPro" id="IPR004835">
    <property type="entry name" value="Chitin_synth"/>
</dbReference>
<evidence type="ECO:0008006" key="8">
    <source>
        <dbReference type="Google" id="ProtNLM"/>
    </source>
</evidence>
<comment type="caution">
    <text evidence="6">The sequence shown here is derived from an EMBL/GenBank/DDBJ whole genome shotgun (WGS) entry which is preliminary data.</text>
</comment>
<sequence length="759" mass="84584">MVSVLHTCAGEDRWLSTLLLQQGYRIDFCAASDALTHAPDTFSEFFNQRRRWGPSTLANVVDLLGNWQSAVRLNDNLSSLYVIYQAMMLCSTVLGPSTIILLMAGSFKMVFKISVLGSYALTLIVPALYVALCLYAKPRLQLTVGAGLSALYALVMAIVLVGTVGTVVLGSITSPNVLFLFTVIFVFTVSAVLHPQEFYCILPGVLYLIMLPAGYLVLTIYSLCNLHVVSWGTRETQTVKTHAQIEKEKQEAEEKKAGKKGGILGWLGLHATLKEARHLVKQARAGLFRKEKRGKSKSSPEKSRTDQLLEELIVEIRRDRECSDTSKRKSTSALNRGEHNGETNHGDKAACGREEEAHSDLTQSGTSRREDQERWSQHSQRPLSVHNQGSSSLRSRASSVNDSDNDSSDHEDRDTVVSNVGNHTVIRLDGNPPQPTTTQQPPRPPRHDDVTNPSWLTSEVCGEGPVTQLNERETAFWSQLIHKYLYPLNEDTAHQDKMQADLKSLRNNVVFGFVMVSVIWIALNMQLEALQDDLEMFLYIHIPRMTPGAPPHTFHPLGMVFLVSFALVLLVQFAGMFAHRWGTLLHTLSITEIGVGNSNDERKEVRDAILRVIQLQKLRNIDLEPNPDYDDTTPLSTPTIINPLFVPDIGIAPPALPTLHPSIPPPPSESGFHPSSTRSALHRSHSFRHDGLVGAHRPGDVRRELWEYDVSRGRKGLLGNFTLQRAFEKRFRNEIGSRVNQAGQGPYSQGHVAQHVQPW</sequence>
<evidence type="ECO:0000256" key="4">
    <source>
        <dbReference type="SAM" id="MobiDB-lite"/>
    </source>
</evidence>
<feature type="transmembrane region" description="Helical" evidence="5">
    <location>
        <begin position="116"/>
        <end position="137"/>
    </location>
</feature>
<feature type="compositionally biased region" description="Low complexity" evidence="4">
    <location>
        <begin position="390"/>
        <end position="402"/>
    </location>
</feature>